<name>A0A2D2AVM5_9CAUL</name>
<comment type="cofactor">
    <cofactor evidence="1 9 10">
        <name>pyridoxal 5'-phosphate</name>
        <dbReference type="ChEBI" id="CHEBI:597326"/>
    </cofactor>
</comment>
<keyword evidence="6" id="KW-0093">Biotin biosynthesis</keyword>
<keyword evidence="7 9" id="KW-0663">Pyridoxal phosphate</keyword>
<dbReference type="EMBL" id="CP024201">
    <property type="protein sequence ID" value="ATQ42054.1"/>
    <property type="molecule type" value="Genomic_DNA"/>
</dbReference>
<dbReference type="GO" id="GO:0008710">
    <property type="term" value="F:8-amino-7-oxononanoate synthase activity"/>
    <property type="evidence" value="ECO:0007669"/>
    <property type="project" value="UniProtKB-UniRule"/>
</dbReference>
<comment type="subunit">
    <text evidence="4 10">Homodimer.</text>
</comment>
<reference evidence="12 13" key="1">
    <citation type="submission" date="2017-10" db="EMBL/GenBank/DDBJ databases">
        <title>Genome sequence of Caulobacter mirabilis FWC38.</title>
        <authorList>
            <person name="Fiebig A."/>
            <person name="Crosson S."/>
        </authorList>
    </citation>
    <scope>NUCLEOTIDE SEQUENCE [LARGE SCALE GENOMIC DNA]</scope>
    <source>
        <strain evidence="12 13">FWC 38</strain>
    </source>
</reference>
<evidence type="ECO:0000256" key="9">
    <source>
        <dbReference type="PIRSR" id="PIRSR604723-51"/>
    </source>
</evidence>
<dbReference type="OrthoDB" id="9807157at2"/>
<dbReference type="RefSeq" id="WP_099621310.1">
    <property type="nucleotide sequence ID" value="NZ_CP024201.1"/>
</dbReference>
<dbReference type="Pfam" id="PF00155">
    <property type="entry name" value="Aminotran_1_2"/>
    <property type="match status" value="1"/>
</dbReference>
<dbReference type="GO" id="GO:0030170">
    <property type="term" value="F:pyridoxal phosphate binding"/>
    <property type="evidence" value="ECO:0007669"/>
    <property type="project" value="InterPro"/>
</dbReference>
<accession>A0A2D2AVM5</accession>
<dbReference type="NCBIfam" id="TIGR00858">
    <property type="entry name" value="bioF"/>
    <property type="match status" value="1"/>
</dbReference>
<evidence type="ECO:0000256" key="10">
    <source>
        <dbReference type="RuleBase" id="RU003693"/>
    </source>
</evidence>
<dbReference type="Proteomes" id="UP000228945">
    <property type="component" value="Chromosome"/>
</dbReference>
<dbReference type="KEGG" id="cmb:CSW64_06305"/>
<evidence type="ECO:0000256" key="6">
    <source>
        <dbReference type="ARBA" id="ARBA00022756"/>
    </source>
</evidence>
<keyword evidence="5 10" id="KW-0808">Transferase</keyword>
<dbReference type="UniPathway" id="UPA00078"/>
<dbReference type="GO" id="GO:0009102">
    <property type="term" value="P:biotin biosynthetic process"/>
    <property type="evidence" value="ECO:0007669"/>
    <property type="project" value="UniProtKB-UniRule"/>
</dbReference>
<evidence type="ECO:0000256" key="1">
    <source>
        <dbReference type="ARBA" id="ARBA00001933"/>
    </source>
</evidence>
<feature type="domain" description="Aminotransferase class I/classII large" evidence="11">
    <location>
        <begin position="41"/>
        <end position="377"/>
    </location>
</feature>
<comment type="function">
    <text evidence="10">Catalyzes the decarboxylative condensation of pimeloyl-[acyl-carrier protein] and L-alanine to produce 8-amino-7-oxononanoate (AON), [acyl-carrier protein], and carbon dioxide.</text>
</comment>
<sequence length="386" mass="40138">MDSLDAFAGGKLAALEAKSLKRTLVPTGRTDGVHVERGGKTLISFSCNDYLGLSHHPRVKAAAADALARWGTGSGASRLVTGDNPLIEDLETRLARLKGAEAACVFGSGYLANTGIIPTLTGEGDLILVDELAHACLWAGSQLSPADVVMFRHNDVDHLAELLAETRAAYRHVLVVTDGVFSMDGDLAPLDRMVPLCAAHDAWLMTDDAHGVGVVGGGRGSSYAFEATAKPPLQMGTLSKAIGGYGGYLCANKPVIDFIKTRARTVVYSTGLPPANAAAAIAALDLIESDSVLVGEPVRKARLFTAALGLPPAESPIVPVLFGPAEAALTAMRALEAMGFMVVAIRPPTVPAGTARLRFTFSALHSDADVLRLADAVRALLAKAAA</sequence>
<evidence type="ECO:0000313" key="13">
    <source>
        <dbReference type="Proteomes" id="UP000228945"/>
    </source>
</evidence>
<evidence type="ECO:0000256" key="3">
    <source>
        <dbReference type="ARBA" id="ARBA00010008"/>
    </source>
</evidence>
<evidence type="ECO:0000256" key="5">
    <source>
        <dbReference type="ARBA" id="ARBA00022679"/>
    </source>
</evidence>
<dbReference type="PROSITE" id="PS00599">
    <property type="entry name" value="AA_TRANSFER_CLASS_2"/>
    <property type="match status" value="1"/>
</dbReference>
<comment type="pathway">
    <text evidence="2 10">Cofactor biosynthesis; biotin biosynthesis.</text>
</comment>
<keyword evidence="13" id="KW-1185">Reference proteome</keyword>
<dbReference type="InterPro" id="IPR015424">
    <property type="entry name" value="PyrdxlP-dep_Trfase"/>
</dbReference>
<comment type="similarity">
    <text evidence="3 10">Belongs to the class-II pyridoxal-phosphate-dependent aminotransferase family. BioF subfamily.</text>
</comment>
<dbReference type="AlphaFoldDB" id="A0A2D2AVM5"/>
<comment type="catalytic activity">
    <reaction evidence="8 10">
        <text>6-carboxyhexanoyl-[ACP] + L-alanine + H(+) = (8S)-8-amino-7-oxononanoate + holo-[ACP] + CO2</text>
        <dbReference type="Rhea" id="RHEA:42288"/>
        <dbReference type="Rhea" id="RHEA-COMP:9685"/>
        <dbReference type="Rhea" id="RHEA-COMP:9955"/>
        <dbReference type="ChEBI" id="CHEBI:15378"/>
        <dbReference type="ChEBI" id="CHEBI:16526"/>
        <dbReference type="ChEBI" id="CHEBI:57972"/>
        <dbReference type="ChEBI" id="CHEBI:64479"/>
        <dbReference type="ChEBI" id="CHEBI:78846"/>
        <dbReference type="ChEBI" id="CHEBI:149468"/>
        <dbReference type="EC" id="2.3.1.47"/>
    </reaction>
</comment>
<dbReference type="Gene3D" id="3.40.640.10">
    <property type="entry name" value="Type I PLP-dependent aspartate aminotransferase-like (Major domain)"/>
    <property type="match status" value="1"/>
</dbReference>
<dbReference type="InterPro" id="IPR001917">
    <property type="entry name" value="Aminotrans_II_pyridoxalP_BS"/>
</dbReference>
<dbReference type="PANTHER" id="PTHR13693:SF100">
    <property type="entry name" value="8-AMINO-7-OXONONANOATE SYNTHASE"/>
    <property type="match status" value="1"/>
</dbReference>
<dbReference type="EC" id="2.3.1.47" evidence="10"/>
<gene>
    <name evidence="12" type="primary">bioF</name>
    <name evidence="12" type="ORF">CSW64_06305</name>
</gene>
<evidence type="ECO:0000259" key="11">
    <source>
        <dbReference type="Pfam" id="PF00155"/>
    </source>
</evidence>
<dbReference type="PANTHER" id="PTHR13693">
    <property type="entry name" value="CLASS II AMINOTRANSFERASE/8-AMINO-7-OXONONANOATE SYNTHASE"/>
    <property type="match status" value="1"/>
</dbReference>
<dbReference type="InterPro" id="IPR050087">
    <property type="entry name" value="AON_synthase_class-II"/>
</dbReference>
<dbReference type="SUPFAM" id="SSF53383">
    <property type="entry name" value="PLP-dependent transferases"/>
    <property type="match status" value="1"/>
</dbReference>
<evidence type="ECO:0000256" key="4">
    <source>
        <dbReference type="ARBA" id="ARBA00011738"/>
    </source>
</evidence>
<organism evidence="12 13">
    <name type="scientific">Caulobacter mirabilis</name>
    <dbReference type="NCBI Taxonomy" id="69666"/>
    <lineage>
        <taxon>Bacteria</taxon>
        <taxon>Pseudomonadati</taxon>
        <taxon>Pseudomonadota</taxon>
        <taxon>Alphaproteobacteria</taxon>
        <taxon>Caulobacterales</taxon>
        <taxon>Caulobacteraceae</taxon>
        <taxon>Caulobacter</taxon>
    </lineage>
</organism>
<protein>
    <recommendedName>
        <fullName evidence="10">8-amino-7-ketopelargonate synthase</fullName>
        <ecNumber evidence="10">2.3.1.47</ecNumber>
    </recommendedName>
</protein>
<evidence type="ECO:0000256" key="2">
    <source>
        <dbReference type="ARBA" id="ARBA00004746"/>
    </source>
</evidence>
<evidence type="ECO:0000313" key="12">
    <source>
        <dbReference type="EMBL" id="ATQ42054.1"/>
    </source>
</evidence>
<proteinExistence type="inferred from homology"/>
<dbReference type="Gene3D" id="3.90.1150.10">
    <property type="entry name" value="Aspartate Aminotransferase, domain 1"/>
    <property type="match status" value="1"/>
</dbReference>
<dbReference type="InterPro" id="IPR015422">
    <property type="entry name" value="PyrdxlP-dep_Trfase_small"/>
</dbReference>
<evidence type="ECO:0000256" key="8">
    <source>
        <dbReference type="ARBA" id="ARBA00047715"/>
    </source>
</evidence>
<evidence type="ECO:0000256" key="7">
    <source>
        <dbReference type="ARBA" id="ARBA00022898"/>
    </source>
</evidence>
<dbReference type="InterPro" id="IPR004839">
    <property type="entry name" value="Aminotransferase_I/II_large"/>
</dbReference>
<dbReference type="InterPro" id="IPR004723">
    <property type="entry name" value="AONS_Archaea/Proteobacteria"/>
</dbReference>
<feature type="modified residue" description="N6-(pyridoxal phosphate)lysine" evidence="9">
    <location>
        <position position="240"/>
    </location>
</feature>
<dbReference type="InterPro" id="IPR015421">
    <property type="entry name" value="PyrdxlP-dep_Trfase_major"/>
</dbReference>